<gene>
    <name evidence="1" type="ORF">Pint_33132</name>
</gene>
<dbReference type="EMBL" id="CM047749">
    <property type="protein sequence ID" value="KAJ0011509.1"/>
    <property type="molecule type" value="Genomic_DNA"/>
</dbReference>
<evidence type="ECO:0000313" key="1">
    <source>
        <dbReference type="EMBL" id="KAJ0011509.1"/>
    </source>
</evidence>
<sequence length="354" mass="39666">MGDPQRNPATDAHGIFGIPKAMCKTYKFVTKWNSDNKSSPNKSDAEEHKFEEKFSAYMQAQVEDNTMHRVFHSKSIDDSLLSRQPSLGKCASRRSHTPSPRSSSYSNMTANMSRRSETPQRSSLSRSNTRKFTSESETRSSGTSDASQNPSMSRNASRRSPIIFSQTTAARRKPPPIERKLSCTLEQLCLGGAKKIMIKREIVLDNGNVMQEEESLTIKLKPGWKKGTKITFEGKGDQKPGYHPADIIFQIEEKRHPLFRREGDDLEIAVEIPLVQALTGCSLSVPVLGGKSIDLTLDDIICPGFELVIPGHGMPNPKEKGKRGDLRIRFFVEFPVDLTEEQRYEASKILEDCS</sequence>
<organism evidence="1 2">
    <name type="scientific">Pistacia integerrima</name>
    <dbReference type="NCBI Taxonomy" id="434235"/>
    <lineage>
        <taxon>Eukaryota</taxon>
        <taxon>Viridiplantae</taxon>
        <taxon>Streptophyta</taxon>
        <taxon>Embryophyta</taxon>
        <taxon>Tracheophyta</taxon>
        <taxon>Spermatophyta</taxon>
        <taxon>Magnoliopsida</taxon>
        <taxon>eudicotyledons</taxon>
        <taxon>Gunneridae</taxon>
        <taxon>Pentapetalae</taxon>
        <taxon>rosids</taxon>
        <taxon>malvids</taxon>
        <taxon>Sapindales</taxon>
        <taxon>Anacardiaceae</taxon>
        <taxon>Pistacia</taxon>
    </lineage>
</organism>
<keyword evidence="2" id="KW-1185">Reference proteome</keyword>
<comment type="caution">
    <text evidence="1">The sequence shown here is derived from an EMBL/GenBank/DDBJ whole genome shotgun (WGS) entry which is preliminary data.</text>
</comment>
<proteinExistence type="predicted"/>
<evidence type="ECO:0000313" key="2">
    <source>
        <dbReference type="Proteomes" id="UP001163603"/>
    </source>
</evidence>
<accession>A0ACC0X944</accession>
<dbReference type="Proteomes" id="UP001163603">
    <property type="component" value="Chromosome 14"/>
</dbReference>
<name>A0ACC0X944_9ROSI</name>
<protein>
    <submittedName>
        <fullName evidence="1">Uncharacterized protein</fullName>
    </submittedName>
</protein>
<reference evidence="2" key="1">
    <citation type="journal article" date="2023" name="G3 (Bethesda)">
        <title>Genome assembly and association tests identify interacting loci associated with vigor, precocity, and sex in interspecific pistachio rootstocks.</title>
        <authorList>
            <person name="Palmer W."/>
            <person name="Jacygrad E."/>
            <person name="Sagayaradj S."/>
            <person name="Cavanaugh K."/>
            <person name="Han R."/>
            <person name="Bertier L."/>
            <person name="Beede B."/>
            <person name="Kafkas S."/>
            <person name="Golino D."/>
            <person name="Preece J."/>
            <person name="Michelmore R."/>
        </authorList>
    </citation>
    <scope>NUCLEOTIDE SEQUENCE [LARGE SCALE GENOMIC DNA]</scope>
</reference>